<proteinExistence type="inferred from homology"/>
<dbReference type="NCBIfam" id="TIGR00035">
    <property type="entry name" value="asp_race"/>
    <property type="match status" value="1"/>
</dbReference>
<evidence type="ECO:0000313" key="3">
    <source>
        <dbReference type="EMBL" id="WCT11135.1"/>
    </source>
</evidence>
<protein>
    <submittedName>
        <fullName evidence="3">Aspartate/glutamate racemase family protein</fullName>
    </submittedName>
</protein>
<dbReference type="InterPro" id="IPR004380">
    <property type="entry name" value="Asp_race"/>
</dbReference>
<evidence type="ECO:0000313" key="4">
    <source>
        <dbReference type="Proteomes" id="UP001216139"/>
    </source>
</evidence>
<evidence type="ECO:0000256" key="2">
    <source>
        <dbReference type="ARBA" id="ARBA00023235"/>
    </source>
</evidence>
<sequence>MKTIGLIGGMSWESSVLYYQLINRKVNSVLGGVHSGKSILFTVDFEEIADLQRKSDWDTLAEKMIDAAKALQGAGADMVLICANTMHKVSSEVESSIDIPLIHIGDVTAEAIKQQGLKKIGLLGTKYTMEQDFIKNRIVNQGIEVIIPEEADREIIHDVIYTELAKGIISDDSRKAYLNIIDKLVAEGAEGVILGCTEIGMLIKPTDTTIPTFDTTIIHAEKAVELALEK</sequence>
<gene>
    <name evidence="3" type="ORF">PQO05_20555</name>
</gene>
<dbReference type="InterPro" id="IPR015942">
    <property type="entry name" value="Asp/Glu/hydantoin_racemase"/>
</dbReference>
<keyword evidence="2" id="KW-0413">Isomerase</keyword>
<accession>A0ABY7T3V5</accession>
<keyword evidence="4" id="KW-1185">Reference proteome</keyword>
<dbReference type="SUPFAM" id="SSF53681">
    <property type="entry name" value="Aspartate/glutamate racemase"/>
    <property type="match status" value="2"/>
</dbReference>
<comment type="similarity">
    <text evidence="1">Belongs to the aspartate/glutamate racemases family.</text>
</comment>
<reference evidence="3 4" key="1">
    <citation type="submission" date="2023-02" db="EMBL/GenBank/DDBJ databases">
        <title>Genome sequence of Mucilaginibacter jinjuensis strain KACC 16571.</title>
        <authorList>
            <person name="Kim S."/>
            <person name="Heo J."/>
            <person name="Kwon S.-W."/>
        </authorList>
    </citation>
    <scope>NUCLEOTIDE SEQUENCE [LARGE SCALE GENOMIC DNA]</scope>
    <source>
        <strain evidence="3 4">KACC 16571</strain>
    </source>
</reference>
<dbReference type="PANTHER" id="PTHR21198:SF7">
    <property type="entry name" value="ASPARTATE-GLUTAMATE RACEMASE FAMILY"/>
    <property type="match status" value="1"/>
</dbReference>
<name>A0ABY7T3V5_9SPHI</name>
<evidence type="ECO:0000256" key="1">
    <source>
        <dbReference type="ARBA" id="ARBA00007847"/>
    </source>
</evidence>
<dbReference type="PANTHER" id="PTHR21198">
    <property type="entry name" value="GLUTAMATE RACEMASE"/>
    <property type="match status" value="1"/>
</dbReference>
<dbReference type="InterPro" id="IPR001920">
    <property type="entry name" value="Asp/Glu_race"/>
</dbReference>
<dbReference type="RefSeq" id="WP_273629325.1">
    <property type="nucleotide sequence ID" value="NZ_CP117167.1"/>
</dbReference>
<dbReference type="Gene3D" id="3.40.50.1860">
    <property type="match status" value="2"/>
</dbReference>
<organism evidence="3 4">
    <name type="scientific">Mucilaginibacter jinjuensis</name>
    <dbReference type="NCBI Taxonomy" id="1176721"/>
    <lineage>
        <taxon>Bacteria</taxon>
        <taxon>Pseudomonadati</taxon>
        <taxon>Bacteroidota</taxon>
        <taxon>Sphingobacteriia</taxon>
        <taxon>Sphingobacteriales</taxon>
        <taxon>Sphingobacteriaceae</taxon>
        <taxon>Mucilaginibacter</taxon>
    </lineage>
</organism>
<dbReference type="Pfam" id="PF01177">
    <property type="entry name" value="Asp_Glu_race"/>
    <property type="match status" value="1"/>
</dbReference>
<dbReference type="Proteomes" id="UP001216139">
    <property type="component" value="Chromosome"/>
</dbReference>
<dbReference type="EMBL" id="CP117167">
    <property type="protein sequence ID" value="WCT11135.1"/>
    <property type="molecule type" value="Genomic_DNA"/>
</dbReference>